<evidence type="ECO:0000313" key="3">
    <source>
        <dbReference type="EMBL" id="MBW5484644.1"/>
    </source>
</evidence>
<dbReference type="Proteomes" id="UP000812013">
    <property type="component" value="Unassembled WGS sequence"/>
</dbReference>
<evidence type="ECO:0008006" key="5">
    <source>
        <dbReference type="Google" id="ProtNLM"/>
    </source>
</evidence>
<evidence type="ECO:0000256" key="1">
    <source>
        <dbReference type="SAM" id="MobiDB-lite"/>
    </source>
</evidence>
<feature type="region of interest" description="Disordered" evidence="1">
    <location>
        <begin position="73"/>
        <end position="119"/>
    </location>
</feature>
<dbReference type="RefSeq" id="WP_219669349.1">
    <property type="nucleotide sequence ID" value="NZ_WTFF01000180.1"/>
</dbReference>
<feature type="signal peptide" evidence="2">
    <location>
        <begin position="1"/>
        <end position="31"/>
    </location>
</feature>
<feature type="region of interest" description="Disordered" evidence="1">
    <location>
        <begin position="38"/>
        <end position="60"/>
    </location>
</feature>
<dbReference type="EMBL" id="WTFF01000180">
    <property type="protein sequence ID" value="MBW5484644.1"/>
    <property type="molecule type" value="Genomic_DNA"/>
</dbReference>
<proteinExistence type="predicted"/>
<keyword evidence="2" id="KW-0732">Signal</keyword>
<evidence type="ECO:0000256" key="2">
    <source>
        <dbReference type="SAM" id="SignalP"/>
    </source>
</evidence>
<reference evidence="3 4" key="1">
    <citation type="submission" date="2019-12" db="EMBL/GenBank/DDBJ databases">
        <title>Genome sequence of Streptomyces bambusae.</title>
        <authorList>
            <person name="Bansal K."/>
            <person name="Choksket S."/>
            <person name="Korpole S."/>
            <person name="Patil P.B."/>
        </authorList>
    </citation>
    <scope>NUCLEOTIDE SEQUENCE [LARGE SCALE GENOMIC DNA]</scope>
    <source>
        <strain evidence="3 4">SK60</strain>
    </source>
</reference>
<evidence type="ECO:0000313" key="4">
    <source>
        <dbReference type="Proteomes" id="UP000812013"/>
    </source>
</evidence>
<feature type="chain" id="PRO_5045954396" description="ATP-binding protein" evidence="2">
    <location>
        <begin position="32"/>
        <end position="140"/>
    </location>
</feature>
<sequence length="140" mass="13947">MATTRTRRIVPLLITATLAAAGAGLTTTAYAAPTATGVTTTGVTPAGVTTDTDTPGGNSILSGLGKLGNLSKIGNNTAAGGYTEPPTVDTDEGPVDGRGGSGGDPNSRPTTILNSQTPLGQFFENRILHAQSGPILTDEP</sequence>
<keyword evidence="4" id="KW-1185">Reference proteome</keyword>
<name>A0ABS6ZB37_9ACTN</name>
<feature type="compositionally biased region" description="Polar residues" evidence="1">
    <location>
        <begin position="109"/>
        <end position="119"/>
    </location>
</feature>
<gene>
    <name evidence="3" type="ORF">GPJ59_22885</name>
</gene>
<comment type="caution">
    <text evidence="3">The sequence shown here is derived from an EMBL/GenBank/DDBJ whole genome shotgun (WGS) entry which is preliminary data.</text>
</comment>
<accession>A0ABS6ZB37</accession>
<protein>
    <recommendedName>
        <fullName evidence="5">ATP-binding protein</fullName>
    </recommendedName>
</protein>
<organism evidence="3 4">
    <name type="scientific">Streptomyces bambusae</name>
    <dbReference type="NCBI Taxonomy" id="1550616"/>
    <lineage>
        <taxon>Bacteria</taxon>
        <taxon>Bacillati</taxon>
        <taxon>Actinomycetota</taxon>
        <taxon>Actinomycetes</taxon>
        <taxon>Kitasatosporales</taxon>
        <taxon>Streptomycetaceae</taxon>
        <taxon>Streptomyces</taxon>
    </lineage>
</organism>